<feature type="non-terminal residue" evidence="1">
    <location>
        <position position="1"/>
    </location>
</feature>
<organism evidence="1 2">
    <name type="scientific">Gigaspora margarita</name>
    <dbReference type="NCBI Taxonomy" id="4874"/>
    <lineage>
        <taxon>Eukaryota</taxon>
        <taxon>Fungi</taxon>
        <taxon>Fungi incertae sedis</taxon>
        <taxon>Mucoromycota</taxon>
        <taxon>Glomeromycotina</taxon>
        <taxon>Glomeromycetes</taxon>
        <taxon>Diversisporales</taxon>
        <taxon>Gigasporaceae</taxon>
        <taxon>Gigaspora</taxon>
    </lineage>
</organism>
<reference evidence="1 2" key="1">
    <citation type="submission" date="2021-06" db="EMBL/GenBank/DDBJ databases">
        <authorList>
            <person name="Kallberg Y."/>
            <person name="Tangrot J."/>
            <person name="Rosling A."/>
        </authorList>
    </citation>
    <scope>NUCLEOTIDE SEQUENCE [LARGE SCALE GENOMIC DNA]</scope>
    <source>
        <strain evidence="1 2">120-4 pot B 10/14</strain>
    </source>
</reference>
<comment type="caution">
    <text evidence="1">The sequence shown here is derived from an EMBL/GenBank/DDBJ whole genome shotgun (WGS) entry which is preliminary data.</text>
</comment>
<dbReference type="EMBL" id="CAJVQB010036166">
    <property type="protein sequence ID" value="CAG8823539.1"/>
    <property type="molecule type" value="Genomic_DNA"/>
</dbReference>
<evidence type="ECO:0000313" key="1">
    <source>
        <dbReference type="EMBL" id="CAG8823539.1"/>
    </source>
</evidence>
<protein>
    <submittedName>
        <fullName evidence="1">808_t:CDS:1</fullName>
    </submittedName>
</protein>
<evidence type="ECO:0000313" key="2">
    <source>
        <dbReference type="Proteomes" id="UP000789901"/>
    </source>
</evidence>
<sequence>TAGILPCPVLKSSESNELMDIDQIYDFEKGWAVKGNQIYSKKGSGKHIKKHVKQLLISMFLNRNINPHDKLTAHEMYDSLQEFVAFREVEKKDGQA</sequence>
<dbReference type="Proteomes" id="UP000789901">
    <property type="component" value="Unassembled WGS sequence"/>
</dbReference>
<proteinExistence type="predicted"/>
<accession>A0ABN7WAK5</accession>
<gene>
    <name evidence="1" type="ORF">GMARGA_LOCUS28367</name>
</gene>
<keyword evidence="2" id="KW-1185">Reference proteome</keyword>
<name>A0ABN7WAK5_GIGMA</name>